<proteinExistence type="predicted"/>
<evidence type="ECO:0000313" key="2">
    <source>
        <dbReference type="Proteomes" id="UP001500427"/>
    </source>
</evidence>
<name>A0ABP9JKK3_9MICO</name>
<sequence>MPNRPRQFVERALAELPFDGAADGVEVDAEGAQRGGVVLAERGGLSRG</sequence>
<dbReference type="RefSeq" id="WP_345508954.1">
    <property type="nucleotide sequence ID" value="NZ_BAABIW010000026.1"/>
</dbReference>
<protein>
    <submittedName>
        <fullName evidence="1">Uncharacterized protein</fullName>
    </submittedName>
</protein>
<dbReference type="Proteomes" id="UP001500427">
    <property type="component" value="Unassembled WGS sequence"/>
</dbReference>
<organism evidence="1 2">
    <name type="scientific">Terrabacter aeriphilus</name>
    <dbReference type="NCBI Taxonomy" id="515662"/>
    <lineage>
        <taxon>Bacteria</taxon>
        <taxon>Bacillati</taxon>
        <taxon>Actinomycetota</taxon>
        <taxon>Actinomycetes</taxon>
        <taxon>Micrococcales</taxon>
        <taxon>Intrasporangiaceae</taxon>
        <taxon>Terrabacter</taxon>
    </lineage>
</organism>
<dbReference type="EMBL" id="BAABIW010000026">
    <property type="protein sequence ID" value="GAA5035056.1"/>
    <property type="molecule type" value="Genomic_DNA"/>
</dbReference>
<accession>A0ABP9JKK3</accession>
<comment type="caution">
    <text evidence="1">The sequence shown here is derived from an EMBL/GenBank/DDBJ whole genome shotgun (WGS) entry which is preliminary data.</text>
</comment>
<evidence type="ECO:0000313" key="1">
    <source>
        <dbReference type="EMBL" id="GAA5035056.1"/>
    </source>
</evidence>
<reference evidence="2" key="1">
    <citation type="journal article" date="2019" name="Int. J. Syst. Evol. Microbiol.">
        <title>The Global Catalogue of Microorganisms (GCM) 10K type strain sequencing project: providing services to taxonomists for standard genome sequencing and annotation.</title>
        <authorList>
            <consortium name="The Broad Institute Genomics Platform"/>
            <consortium name="The Broad Institute Genome Sequencing Center for Infectious Disease"/>
            <person name="Wu L."/>
            <person name="Ma J."/>
        </authorList>
    </citation>
    <scope>NUCLEOTIDE SEQUENCE [LARGE SCALE GENOMIC DNA]</scope>
    <source>
        <strain evidence="2">JCM 17687</strain>
    </source>
</reference>
<gene>
    <name evidence="1" type="ORF">GCM10023258_36540</name>
</gene>
<keyword evidence="2" id="KW-1185">Reference proteome</keyword>